<dbReference type="AlphaFoldDB" id="A0A9P4SC75"/>
<evidence type="ECO:0000313" key="3">
    <source>
        <dbReference type="Proteomes" id="UP000799429"/>
    </source>
</evidence>
<organism evidence="2 3">
    <name type="scientific">Patellaria atrata CBS 101060</name>
    <dbReference type="NCBI Taxonomy" id="1346257"/>
    <lineage>
        <taxon>Eukaryota</taxon>
        <taxon>Fungi</taxon>
        <taxon>Dikarya</taxon>
        <taxon>Ascomycota</taxon>
        <taxon>Pezizomycotina</taxon>
        <taxon>Dothideomycetes</taxon>
        <taxon>Dothideomycetes incertae sedis</taxon>
        <taxon>Patellariales</taxon>
        <taxon>Patellariaceae</taxon>
        <taxon>Patellaria</taxon>
    </lineage>
</organism>
<dbReference type="EMBL" id="MU006094">
    <property type="protein sequence ID" value="KAF2839719.1"/>
    <property type="molecule type" value="Genomic_DNA"/>
</dbReference>
<dbReference type="OrthoDB" id="66964at2759"/>
<dbReference type="Proteomes" id="UP000799429">
    <property type="component" value="Unassembled WGS sequence"/>
</dbReference>
<evidence type="ECO:0000313" key="2">
    <source>
        <dbReference type="EMBL" id="KAF2839719.1"/>
    </source>
</evidence>
<feature type="coiled-coil region" evidence="1">
    <location>
        <begin position="254"/>
        <end position="308"/>
    </location>
</feature>
<comment type="caution">
    <text evidence="2">The sequence shown here is derived from an EMBL/GenBank/DDBJ whole genome shotgun (WGS) entry which is preliminary data.</text>
</comment>
<keyword evidence="1" id="KW-0175">Coiled coil</keyword>
<protein>
    <submittedName>
        <fullName evidence="2">Uncharacterized protein</fullName>
    </submittedName>
</protein>
<proteinExistence type="predicted"/>
<evidence type="ECO:0000256" key="1">
    <source>
        <dbReference type="SAM" id="Coils"/>
    </source>
</evidence>
<sequence length="311" mass="34690">MLPPVDPDLFIENPNFKVLYQDLIRDKLNTDGSTKNSKLQKAQEENKKYLHANQSRITTNIILQDVLQTTARTSELPAELREVIDIVCSLLQEHISPEDIDLLEGDIEYFIKHIDSVGKAVSNYLAATALLLTRIAHPEEVSTEKLKSLLSALPETVVDLRKQAESLTSEIGTSRIGLTDLATEVLSAHRELLEAGIRIIEQETHGSVARGTKAKAEHLSSVAEGMVCKLSILARSQPADPELDAAMKAYHLHIRKLVADLQEREQLAEDALRQYGKVKGIKDVVAKYERLQREMATVKGDIERLESNSSR</sequence>
<accession>A0A9P4SC75</accession>
<keyword evidence="3" id="KW-1185">Reference proteome</keyword>
<reference evidence="2" key="1">
    <citation type="journal article" date="2020" name="Stud. Mycol.">
        <title>101 Dothideomycetes genomes: a test case for predicting lifestyles and emergence of pathogens.</title>
        <authorList>
            <person name="Haridas S."/>
            <person name="Albert R."/>
            <person name="Binder M."/>
            <person name="Bloem J."/>
            <person name="Labutti K."/>
            <person name="Salamov A."/>
            <person name="Andreopoulos B."/>
            <person name="Baker S."/>
            <person name="Barry K."/>
            <person name="Bills G."/>
            <person name="Bluhm B."/>
            <person name="Cannon C."/>
            <person name="Castanera R."/>
            <person name="Culley D."/>
            <person name="Daum C."/>
            <person name="Ezra D."/>
            <person name="Gonzalez J."/>
            <person name="Henrissat B."/>
            <person name="Kuo A."/>
            <person name="Liang C."/>
            <person name="Lipzen A."/>
            <person name="Lutzoni F."/>
            <person name="Magnuson J."/>
            <person name="Mondo S."/>
            <person name="Nolan M."/>
            <person name="Ohm R."/>
            <person name="Pangilinan J."/>
            <person name="Park H.-J."/>
            <person name="Ramirez L."/>
            <person name="Alfaro M."/>
            <person name="Sun H."/>
            <person name="Tritt A."/>
            <person name="Yoshinaga Y."/>
            <person name="Zwiers L.-H."/>
            <person name="Turgeon B."/>
            <person name="Goodwin S."/>
            <person name="Spatafora J."/>
            <person name="Crous P."/>
            <person name="Grigoriev I."/>
        </authorList>
    </citation>
    <scope>NUCLEOTIDE SEQUENCE</scope>
    <source>
        <strain evidence="2">CBS 101060</strain>
    </source>
</reference>
<gene>
    <name evidence="2" type="ORF">M501DRAFT_728354</name>
</gene>
<name>A0A9P4SC75_9PEZI</name>